<dbReference type="SUPFAM" id="SSF55874">
    <property type="entry name" value="ATPase domain of HSP90 chaperone/DNA topoisomerase II/histidine kinase"/>
    <property type="match status" value="1"/>
</dbReference>
<evidence type="ECO:0000256" key="1">
    <source>
        <dbReference type="ARBA" id="ARBA00000085"/>
    </source>
</evidence>
<feature type="domain" description="Histidine kinase/HSP90-like ATPase" evidence="4">
    <location>
        <begin position="255"/>
        <end position="337"/>
    </location>
</feature>
<feature type="transmembrane region" description="Helical" evidence="3">
    <location>
        <begin position="6"/>
        <end position="27"/>
    </location>
</feature>
<dbReference type="AlphaFoldDB" id="A0A4P7NXI2"/>
<keyword evidence="5" id="KW-0808">Transferase</keyword>
<dbReference type="InterPro" id="IPR036890">
    <property type="entry name" value="HATPase_C_sf"/>
</dbReference>
<dbReference type="Proteomes" id="UP000296201">
    <property type="component" value="Chromosome"/>
</dbReference>
<evidence type="ECO:0000259" key="4">
    <source>
        <dbReference type="Pfam" id="PF02518"/>
    </source>
</evidence>
<dbReference type="Gene3D" id="3.30.565.10">
    <property type="entry name" value="Histidine kinase-like ATPase, C-terminal domain"/>
    <property type="match status" value="1"/>
</dbReference>
<accession>A0A4P7NXI2</accession>
<keyword evidence="3" id="KW-1133">Transmembrane helix</keyword>
<protein>
    <recommendedName>
        <fullName evidence="2">histidine kinase</fullName>
        <ecNumber evidence="2">2.7.13.3</ecNumber>
    </recommendedName>
</protein>
<dbReference type="Pfam" id="PF02518">
    <property type="entry name" value="HATPase_c"/>
    <property type="match status" value="1"/>
</dbReference>
<keyword evidence="3" id="KW-0472">Membrane</keyword>
<keyword evidence="3" id="KW-0812">Transmembrane</keyword>
<dbReference type="InterPro" id="IPR003594">
    <property type="entry name" value="HATPase_dom"/>
</dbReference>
<organism evidence="5 6">
    <name type="scientific">Hydrogenovibrio crunogenus</name>
    <dbReference type="NCBI Taxonomy" id="39765"/>
    <lineage>
        <taxon>Bacteria</taxon>
        <taxon>Pseudomonadati</taxon>
        <taxon>Pseudomonadota</taxon>
        <taxon>Gammaproteobacteria</taxon>
        <taxon>Thiotrichales</taxon>
        <taxon>Piscirickettsiaceae</taxon>
        <taxon>Hydrogenovibrio</taxon>
    </lineage>
</organism>
<gene>
    <name evidence="5" type="ORF">GHNINEIG_00501</name>
</gene>
<dbReference type="EMBL" id="CP032096">
    <property type="protein sequence ID" value="QBZ82471.1"/>
    <property type="molecule type" value="Genomic_DNA"/>
</dbReference>
<proteinExistence type="predicted"/>
<reference evidence="5 6" key="1">
    <citation type="submission" date="2018-08" db="EMBL/GenBank/DDBJ databases">
        <title>Horizontal acquisition of hydrogen conversion ability and other habitat adaptations in Hydrogenovibrio crunogenus strains.</title>
        <authorList>
            <person name="Gonnella G."/>
            <person name="Adam N."/>
            <person name="Perner M."/>
        </authorList>
    </citation>
    <scope>NUCLEOTIDE SEQUENCE [LARGE SCALE GENOMIC DNA]</scope>
    <source>
        <strain evidence="5 6">SP-41</strain>
    </source>
</reference>
<keyword evidence="6" id="KW-1185">Reference proteome</keyword>
<comment type="catalytic activity">
    <reaction evidence="1">
        <text>ATP + protein L-histidine = ADP + protein N-phospho-L-histidine.</text>
        <dbReference type="EC" id="2.7.13.3"/>
    </reaction>
</comment>
<dbReference type="OrthoDB" id="9815750at2"/>
<dbReference type="GO" id="GO:0004673">
    <property type="term" value="F:protein histidine kinase activity"/>
    <property type="evidence" value="ECO:0007669"/>
    <property type="project" value="UniProtKB-EC"/>
</dbReference>
<dbReference type="InterPro" id="IPR004358">
    <property type="entry name" value="Sig_transdc_His_kin-like_C"/>
</dbReference>
<evidence type="ECO:0000313" key="5">
    <source>
        <dbReference type="EMBL" id="QBZ82471.1"/>
    </source>
</evidence>
<evidence type="ECO:0000256" key="2">
    <source>
        <dbReference type="ARBA" id="ARBA00012438"/>
    </source>
</evidence>
<dbReference type="PRINTS" id="PR00344">
    <property type="entry name" value="BCTRLSENSOR"/>
</dbReference>
<name>A0A4P7NXI2_9GAMM</name>
<dbReference type="EC" id="2.7.13.3" evidence="2"/>
<evidence type="ECO:0000256" key="3">
    <source>
        <dbReference type="SAM" id="Phobius"/>
    </source>
</evidence>
<keyword evidence="5" id="KW-0418">Kinase</keyword>
<evidence type="ECO:0000313" key="6">
    <source>
        <dbReference type="Proteomes" id="UP000296201"/>
    </source>
</evidence>
<dbReference type="RefSeq" id="WP_135795181.1">
    <property type="nucleotide sequence ID" value="NZ_CP032096.1"/>
</dbReference>
<sequence length="355" mass="40419">MFSEWIGALAFSTTLVGLTLILVVWYLQAQSRELKNAILKLYEVNKVVNQDALDFIEQAWPILKAAGFKGMKGEIVWFGEVKRIEKGKEAAVSYPVSLAEGGMDFQLLLAAPRLRGEKKLFAQLIFQTFKSLLVLDVSNKNTQFFLSQKRLEKYQLFVQHDIKNLAQFIQLLADQVREVESEDEKHQLVEHLKKVLPGVTGRAEKTIKQMTLSSGAFQGVESIEFASEITRIAKGLDIQYQLHGSFSCSMSYTLFEQVIQNVLENFQHHAYDKPILIDVMPDGHVIFSMARQEGEKDIQSERLFEPFWSSSEKGMGLGLFITRELLSTVGGAIYFEALEYRNRFVVQFCAQLNPE</sequence>